<feature type="region of interest" description="Disordered" evidence="1">
    <location>
        <begin position="11"/>
        <end position="105"/>
    </location>
</feature>
<dbReference type="AlphaFoldDB" id="A0ABD1ENU7"/>
<evidence type="ECO:0000256" key="1">
    <source>
        <dbReference type="SAM" id="MobiDB-lite"/>
    </source>
</evidence>
<sequence length="137" mass="15938">MPISIISKYLLCDPGGRPSRGAKNYLVGKKRRDKRKKREKKQGKKKVLDSVEESRGMPITNIGEKRIKKDTPPQKDSGENERQEEKRWRWKSLPQERGNSNSTKLANSHIEKVSEDLTENVHQPKVFYARDIPQLEE</sequence>
<proteinExistence type="predicted"/>
<feature type="compositionally biased region" description="Basic residues" evidence="1">
    <location>
        <begin position="28"/>
        <end position="45"/>
    </location>
</feature>
<dbReference type="EMBL" id="JBDJPC010000006">
    <property type="protein sequence ID" value="KAL1497398.1"/>
    <property type="molecule type" value="Genomic_DNA"/>
</dbReference>
<feature type="compositionally biased region" description="Basic and acidic residues" evidence="1">
    <location>
        <begin position="63"/>
        <end position="87"/>
    </location>
</feature>
<evidence type="ECO:0000313" key="2">
    <source>
        <dbReference type="EMBL" id="KAL1497398.1"/>
    </source>
</evidence>
<feature type="compositionally biased region" description="Basic and acidic residues" evidence="1">
    <location>
        <begin position="46"/>
        <end position="55"/>
    </location>
</feature>
<protein>
    <submittedName>
        <fullName evidence="2">Uncharacterized protein</fullName>
    </submittedName>
</protein>
<comment type="caution">
    <text evidence="2">The sequence shown here is derived from an EMBL/GenBank/DDBJ whole genome shotgun (WGS) entry which is preliminary data.</text>
</comment>
<gene>
    <name evidence="2" type="ORF">ABEB36_008376</name>
</gene>
<name>A0ABD1ENU7_HYPHA</name>
<accession>A0ABD1ENU7</accession>
<keyword evidence="3" id="KW-1185">Reference proteome</keyword>
<evidence type="ECO:0000313" key="3">
    <source>
        <dbReference type="Proteomes" id="UP001566132"/>
    </source>
</evidence>
<reference evidence="2 3" key="1">
    <citation type="submission" date="2024-05" db="EMBL/GenBank/DDBJ databases">
        <title>Genetic variation in Jamaican populations of the coffee berry borer (Hypothenemus hampei).</title>
        <authorList>
            <person name="Errbii M."/>
            <person name="Myrie A."/>
        </authorList>
    </citation>
    <scope>NUCLEOTIDE SEQUENCE [LARGE SCALE GENOMIC DNA]</scope>
    <source>
        <strain evidence="2">JA-Hopewell-2020-01-JO</strain>
        <tissue evidence="2">Whole body</tissue>
    </source>
</reference>
<dbReference type="Proteomes" id="UP001566132">
    <property type="component" value="Unassembled WGS sequence"/>
</dbReference>
<organism evidence="2 3">
    <name type="scientific">Hypothenemus hampei</name>
    <name type="common">Coffee berry borer</name>
    <dbReference type="NCBI Taxonomy" id="57062"/>
    <lineage>
        <taxon>Eukaryota</taxon>
        <taxon>Metazoa</taxon>
        <taxon>Ecdysozoa</taxon>
        <taxon>Arthropoda</taxon>
        <taxon>Hexapoda</taxon>
        <taxon>Insecta</taxon>
        <taxon>Pterygota</taxon>
        <taxon>Neoptera</taxon>
        <taxon>Endopterygota</taxon>
        <taxon>Coleoptera</taxon>
        <taxon>Polyphaga</taxon>
        <taxon>Cucujiformia</taxon>
        <taxon>Curculionidae</taxon>
        <taxon>Scolytinae</taxon>
        <taxon>Hypothenemus</taxon>
    </lineage>
</organism>